<feature type="compositionally biased region" description="Pro residues" evidence="1">
    <location>
        <begin position="24"/>
        <end position="37"/>
    </location>
</feature>
<evidence type="ECO:0000256" key="2">
    <source>
        <dbReference type="SAM" id="Phobius"/>
    </source>
</evidence>
<sequence length="113" mass="11811">MTHPNPEGPEHSTPRPEAVHWAAPPQPQAPPMPIPSPNGKPYFRSGGWLEVLSITAMVIGALMIAFGLIDLLNGTPGSGMATALGLVVVVLGGILAAVLRLGSMLETTITQRR</sequence>
<keyword evidence="2" id="KW-0812">Transmembrane</keyword>
<keyword evidence="4" id="KW-1185">Reference proteome</keyword>
<evidence type="ECO:0000313" key="4">
    <source>
        <dbReference type="Proteomes" id="UP001519305"/>
    </source>
</evidence>
<feature type="transmembrane region" description="Helical" evidence="2">
    <location>
        <begin position="48"/>
        <end position="69"/>
    </location>
</feature>
<feature type="compositionally biased region" description="Basic and acidic residues" evidence="1">
    <location>
        <begin position="8"/>
        <end position="18"/>
    </location>
</feature>
<dbReference type="EMBL" id="JAGINY010000001">
    <property type="protein sequence ID" value="MBP2331960.1"/>
    <property type="molecule type" value="Genomic_DNA"/>
</dbReference>
<comment type="caution">
    <text evidence="3">The sequence shown here is derived from an EMBL/GenBank/DDBJ whole genome shotgun (WGS) entry which is preliminary data.</text>
</comment>
<dbReference type="Proteomes" id="UP001519305">
    <property type="component" value="Unassembled WGS sequence"/>
</dbReference>
<keyword evidence="2" id="KW-1133">Transmembrane helix</keyword>
<dbReference type="RefSeq" id="WP_209652245.1">
    <property type="nucleotide sequence ID" value="NZ_CP047357.1"/>
</dbReference>
<evidence type="ECO:0000313" key="3">
    <source>
        <dbReference type="EMBL" id="MBP2331960.1"/>
    </source>
</evidence>
<organism evidence="3 4">
    <name type="scientific">Corynebacterium freneyi</name>
    <dbReference type="NCBI Taxonomy" id="134034"/>
    <lineage>
        <taxon>Bacteria</taxon>
        <taxon>Bacillati</taxon>
        <taxon>Actinomycetota</taxon>
        <taxon>Actinomycetes</taxon>
        <taxon>Mycobacteriales</taxon>
        <taxon>Corynebacteriaceae</taxon>
        <taxon>Corynebacterium</taxon>
    </lineage>
</organism>
<proteinExistence type="predicted"/>
<feature type="transmembrane region" description="Helical" evidence="2">
    <location>
        <begin position="81"/>
        <end position="103"/>
    </location>
</feature>
<evidence type="ECO:0000256" key="1">
    <source>
        <dbReference type="SAM" id="MobiDB-lite"/>
    </source>
</evidence>
<gene>
    <name evidence="3" type="ORF">JOF33_000659</name>
</gene>
<feature type="region of interest" description="Disordered" evidence="1">
    <location>
        <begin position="1"/>
        <end position="37"/>
    </location>
</feature>
<reference evidence="3 4" key="1">
    <citation type="submission" date="2021-03" db="EMBL/GenBank/DDBJ databases">
        <title>Sequencing the genomes of 1000 actinobacteria strains.</title>
        <authorList>
            <person name="Klenk H.-P."/>
        </authorList>
    </citation>
    <scope>NUCLEOTIDE SEQUENCE [LARGE SCALE GENOMIC DNA]</scope>
    <source>
        <strain evidence="3 4">DSM 44506</strain>
    </source>
</reference>
<name>A0ABS4U5P3_9CORY</name>
<protein>
    <submittedName>
        <fullName evidence="3">Membrane protein</fullName>
    </submittedName>
</protein>
<keyword evidence="2" id="KW-0472">Membrane</keyword>
<accession>A0ABS4U5P3</accession>